<evidence type="ECO:0000259" key="13">
    <source>
        <dbReference type="Pfam" id="PF07992"/>
    </source>
</evidence>
<evidence type="ECO:0000256" key="5">
    <source>
        <dbReference type="ARBA" id="ARBA00023002"/>
    </source>
</evidence>
<evidence type="ECO:0000256" key="3">
    <source>
        <dbReference type="ARBA" id="ARBA00022630"/>
    </source>
</evidence>
<proteinExistence type="inferred from homology"/>
<dbReference type="GO" id="GO:0050661">
    <property type="term" value="F:NADP binding"/>
    <property type="evidence" value="ECO:0007669"/>
    <property type="project" value="InterPro"/>
</dbReference>
<evidence type="ECO:0000313" key="15">
    <source>
        <dbReference type="Proteomes" id="UP001138802"/>
    </source>
</evidence>
<evidence type="ECO:0000313" key="14">
    <source>
        <dbReference type="EMBL" id="MBK1644329.1"/>
    </source>
</evidence>
<keyword evidence="3 11" id="KW-0285">Flavoprotein</keyword>
<evidence type="ECO:0000256" key="7">
    <source>
        <dbReference type="ARBA" id="ARBA00023284"/>
    </source>
</evidence>
<dbReference type="Pfam" id="PF02852">
    <property type="entry name" value="Pyr_redox_dim"/>
    <property type="match status" value="1"/>
</dbReference>
<evidence type="ECO:0000256" key="9">
    <source>
        <dbReference type="PIRSR" id="PIRSR000350-3"/>
    </source>
</evidence>
<gene>
    <name evidence="14" type="ORF">CKO25_06600</name>
</gene>
<keyword evidence="6" id="KW-1015">Disulfide bond</keyword>
<dbReference type="NCBIfam" id="TIGR01421">
    <property type="entry name" value="gluta_reduc_1"/>
    <property type="match status" value="1"/>
</dbReference>
<keyword evidence="15" id="KW-1185">Reference proteome</keyword>
<dbReference type="InterPro" id="IPR023753">
    <property type="entry name" value="FAD/NAD-binding_dom"/>
</dbReference>
<feature type="domain" description="Pyridine nucleotide-disulphide oxidoreductase dimerisation" evidence="12">
    <location>
        <begin position="338"/>
        <end position="446"/>
    </location>
</feature>
<evidence type="ECO:0000259" key="12">
    <source>
        <dbReference type="Pfam" id="PF02852"/>
    </source>
</evidence>
<dbReference type="GO" id="GO:0034599">
    <property type="term" value="P:cellular response to oxidative stress"/>
    <property type="evidence" value="ECO:0007669"/>
    <property type="project" value="TreeGrafter"/>
</dbReference>
<evidence type="ECO:0000256" key="6">
    <source>
        <dbReference type="ARBA" id="ARBA00023157"/>
    </source>
</evidence>
<keyword evidence="7 11" id="KW-0676">Redox-active center</keyword>
<feature type="active site" description="Proton acceptor" evidence="8">
    <location>
        <position position="437"/>
    </location>
</feature>
<sequence>MSQQFDLIAIGGGSGGLAVAEKAAQLGRRVAVVESGQLGGTCVNAGCVPKKVMWYGANLASAAADAAGYGVRVRTDGIDWPTLVAGRNQYVANINSYWDGYVEDQGITRIQGQAQFVDAKTIAVAGQHYSADHIVIATGGRPIVPRMPGAELGITSDGFFALSEQPKRVAIIGGGYIGVELAGVMRALGTEITIVALEDRVLALFDPMISEVLAETMTADGMTLRLEFEVAALAQDSDGLALVARDGERLGGFDTLLWAVGRAPNTRDLNLEAAGVTVQPNGLIPVDAYQNTNVPGVYALGDVTGREPLTPVAIAAGRRLGERVFGGKADLKLDYENIPTVVFAHPPIGKVGLTEPEARERFGDTLTVYETRFTPMRYALNAHGPKTAMKLICTGPEERVVGIHLIGDGVDEMLQGFAVAVNMGATKADFDATVAIHPTSAEELVTLKVPVRRPGEST</sequence>
<keyword evidence="4 9" id="KW-0274">FAD</keyword>
<dbReference type="Proteomes" id="UP001138802">
    <property type="component" value="Unassembled WGS sequence"/>
</dbReference>
<dbReference type="FunFam" id="3.30.390.30:FF:000003">
    <property type="entry name" value="Glutathione reductase"/>
    <property type="match status" value="1"/>
</dbReference>
<dbReference type="InterPro" id="IPR006322">
    <property type="entry name" value="Glutathione_Rdtase_euk/bac"/>
</dbReference>
<dbReference type="InterPro" id="IPR012999">
    <property type="entry name" value="Pyr_OxRdtase_I_AS"/>
</dbReference>
<evidence type="ECO:0000256" key="2">
    <source>
        <dbReference type="ARBA" id="ARBA00011738"/>
    </source>
</evidence>
<dbReference type="GO" id="GO:0045454">
    <property type="term" value="P:cell redox homeostasis"/>
    <property type="evidence" value="ECO:0007669"/>
    <property type="project" value="InterPro"/>
</dbReference>
<dbReference type="GO" id="GO:0006749">
    <property type="term" value="P:glutathione metabolic process"/>
    <property type="evidence" value="ECO:0007669"/>
    <property type="project" value="InterPro"/>
</dbReference>
<dbReference type="InterPro" id="IPR004099">
    <property type="entry name" value="Pyr_nucl-diS_OxRdtase_dimer"/>
</dbReference>
<dbReference type="PROSITE" id="PS00076">
    <property type="entry name" value="PYRIDINE_REDOX_1"/>
    <property type="match status" value="1"/>
</dbReference>
<dbReference type="Pfam" id="PF07992">
    <property type="entry name" value="Pyr_redox_2"/>
    <property type="match status" value="1"/>
</dbReference>
<feature type="disulfide bond" description="Redox-active" evidence="10">
    <location>
        <begin position="42"/>
        <end position="47"/>
    </location>
</feature>
<protein>
    <submittedName>
        <fullName evidence="14">Glutathione-disulfide reductase</fullName>
    </submittedName>
</protein>
<dbReference type="FunFam" id="3.50.50.60:FF:000235">
    <property type="entry name" value="Glutathione reductase"/>
    <property type="match status" value="1"/>
</dbReference>
<dbReference type="PIRSF" id="PIRSF000350">
    <property type="entry name" value="Mercury_reductase_MerA"/>
    <property type="match status" value="1"/>
</dbReference>
<keyword evidence="5 11" id="KW-0560">Oxidoreductase</keyword>
<keyword evidence="9" id="KW-0547">Nucleotide-binding</keyword>
<feature type="binding site" evidence="9">
    <location>
        <position position="51"/>
    </location>
    <ligand>
        <name>FAD</name>
        <dbReference type="ChEBI" id="CHEBI:57692"/>
    </ligand>
</feature>
<dbReference type="InterPro" id="IPR046952">
    <property type="entry name" value="GSHR/TRXR-like"/>
</dbReference>
<evidence type="ECO:0000256" key="8">
    <source>
        <dbReference type="PIRSR" id="PIRSR000350-2"/>
    </source>
</evidence>
<dbReference type="PRINTS" id="PR00368">
    <property type="entry name" value="FADPNR"/>
</dbReference>
<dbReference type="InterPro" id="IPR016156">
    <property type="entry name" value="FAD/NAD-linked_Rdtase_dimer_sf"/>
</dbReference>
<evidence type="ECO:0000256" key="11">
    <source>
        <dbReference type="RuleBase" id="RU003691"/>
    </source>
</evidence>
<dbReference type="GO" id="GO:0050660">
    <property type="term" value="F:flavin adenine dinucleotide binding"/>
    <property type="evidence" value="ECO:0007669"/>
    <property type="project" value="InterPro"/>
</dbReference>
<dbReference type="PANTHER" id="PTHR42737">
    <property type="entry name" value="GLUTATHIONE REDUCTASE"/>
    <property type="match status" value="1"/>
</dbReference>
<comment type="similarity">
    <text evidence="1 11">Belongs to the class-I pyridine nucleotide-disulfide oxidoreductase family.</text>
</comment>
<dbReference type="GO" id="GO:0005829">
    <property type="term" value="C:cytosol"/>
    <property type="evidence" value="ECO:0007669"/>
    <property type="project" value="TreeGrafter"/>
</dbReference>
<evidence type="ECO:0000256" key="4">
    <source>
        <dbReference type="ARBA" id="ARBA00022827"/>
    </source>
</evidence>
<keyword evidence="9" id="KW-0520">NAD</keyword>
<accession>A0A9X1B7Z2</accession>
<dbReference type="InterPro" id="IPR001100">
    <property type="entry name" value="Pyr_nuc-diS_OxRdtase"/>
</dbReference>
<comment type="caution">
    <text evidence="14">The sequence shown here is derived from an EMBL/GenBank/DDBJ whole genome shotgun (WGS) entry which is preliminary data.</text>
</comment>
<dbReference type="Gene3D" id="3.30.390.30">
    <property type="match status" value="1"/>
</dbReference>
<feature type="binding site" evidence="9">
    <location>
        <begin position="173"/>
        <end position="180"/>
    </location>
    <ligand>
        <name>NAD(+)</name>
        <dbReference type="ChEBI" id="CHEBI:57540"/>
    </ligand>
</feature>
<dbReference type="GO" id="GO:0004362">
    <property type="term" value="F:glutathione-disulfide reductase (NADPH) activity"/>
    <property type="evidence" value="ECO:0007669"/>
    <property type="project" value="InterPro"/>
</dbReference>
<dbReference type="AlphaFoldDB" id="A0A9X1B7Z2"/>
<comment type="subunit">
    <text evidence="2">Homodimer.</text>
</comment>
<feature type="domain" description="FAD/NAD(P)-binding" evidence="13">
    <location>
        <begin position="6"/>
        <end position="317"/>
    </location>
</feature>
<organism evidence="14 15">
    <name type="scientific">Thiocapsa imhoffii</name>
    <dbReference type="NCBI Taxonomy" id="382777"/>
    <lineage>
        <taxon>Bacteria</taxon>
        <taxon>Pseudomonadati</taxon>
        <taxon>Pseudomonadota</taxon>
        <taxon>Gammaproteobacteria</taxon>
        <taxon>Chromatiales</taxon>
        <taxon>Chromatiaceae</taxon>
        <taxon>Thiocapsa</taxon>
    </lineage>
</organism>
<evidence type="ECO:0000256" key="10">
    <source>
        <dbReference type="PIRSR" id="PIRSR000350-4"/>
    </source>
</evidence>
<dbReference type="SUPFAM" id="SSF51905">
    <property type="entry name" value="FAD/NAD(P)-binding domain"/>
    <property type="match status" value="1"/>
</dbReference>
<dbReference type="EMBL" id="NRSD01000005">
    <property type="protein sequence ID" value="MBK1644329.1"/>
    <property type="molecule type" value="Genomic_DNA"/>
</dbReference>
<dbReference type="NCBIfam" id="NF004776">
    <property type="entry name" value="PRK06116.1"/>
    <property type="match status" value="1"/>
</dbReference>
<dbReference type="PRINTS" id="PR00411">
    <property type="entry name" value="PNDRDTASEI"/>
</dbReference>
<feature type="binding site" evidence="9">
    <location>
        <position position="261"/>
    </location>
    <ligand>
        <name>NAD(+)</name>
        <dbReference type="ChEBI" id="CHEBI:57540"/>
    </ligand>
</feature>
<feature type="binding site" evidence="9">
    <location>
        <position position="302"/>
    </location>
    <ligand>
        <name>FAD</name>
        <dbReference type="ChEBI" id="CHEBI:57692"/>
    </ligand>
</feature>
<dbReference type="PANTHER" id="PTHR42737:SF2">
    <property type="entry name" value="GLUTATHIONE REDUCTASE"/>
    <property type="match status" value="1"/>
</dbReference>
<evidence type="ECO:0000256" key="1">
    <source>
        <dbReference type="ARBA" id="ARBA00007532"/>
    </source>
</evidence>
<reference evidence="14 15" key="1">
    <citation type="journal article" date="2020" name="Microorganisms">
        <title>Osmotic Adaptation and Compatible Solute Biosynthesis of Phototrophic Bacteria as Revealed from Genome Analyses.</title>
        <authorList>
            <person name="Imhoff J.F."/>
            <person name="Rahn T."/>
            <person name="Kunzel S."/>
            <person name="Keller A."/>
            <person name="Neulinger S.C."/>
        </authorList>
    </citation>
    <scope>NUCLEOTIDE SEQUENCE [LARGE SCALE GENOMIC DNA]</scope>
    <source>
        <strain evidence="14 15">DSM 21303</strain>
    </source>
</reference>
<dbReference type="InterPro" id="IPR036188">
    <property type="entry name" value="FAD/NAD-bd_sf"/>
</dbReference>
<dbReference type="Gene3D" id="3.50.50.60">
    <property type="entry name" value="FAD/NAD(P)-binding domain"/>
    <property type="match status" value="2"/>
</dbReference>
<comment type="cofactor">
    <cofactor evidence="9">
        <name>FAD</name>
        <dbReference type="ChEBI" id="CHEBI:57692"/>
    </cofactor>
    <text evidence="9">Binds 1 FAD per subunit.</text>
</comment>
<dbReference type="RefSeq" id="WP_200387133.1">
    <property type="nucleotide sequence ID" value="NZ_NRSD01000005.1"/>
</dbReference>
<name>A0A9X1B7Z2_9GAMM</name>
<dbReference type="SUPFAM" id="SSF55424">
    <property type="entry name" value="FAD/NAD-linked reductases, dimerisation (C-terminal) domain"/>
    <property type="match status" value="1"/>
</dbReference>